<evidence type="ECO:0000256" key="3">
    <source>
        <dbReference type="SAM" id="Phobius"/>
    </source>
</evidence>
<dbReference type="InterPro" id="IPR021765">
    <property type="entry name" value="UstYa-like"/>
</dbReference>
<feature type="transmembrane region" description="Helical" evidence="3">
    <location>
        <begin position="58"/>
        <end position="80"/>
    </location>
</feature>
<comment type="pathway">
    <text evidence="1">Mycotoxin biosynthesis.</text>
</comment>
<evidence type="ECO:0000313" key="5">
    <source>
        <dbReference type="Proteomes" id="UP001201980"/>
    </source>
</evidence>
<keyword evidence="3" id="KW-1133">Transmembrane helix</keyword>
<dbReference type="AlphaFoldDB" id="A0AAD5RXB1"/>
<reference evidence="4" key="1">
    <citation type="submission" date="2022-07" db="EMBL/GenBank/DDBJ databases">
        <title>Draft genome sequence of Zalerion maritima ATCC 34329, a (micro)plastics degrading marine fungus.</title>
        <authorList>
            <person name="Paco A."/>
            <person name="Goncalves M.F.M."/>
            <person name="Rocha-Santos T.A.P."/>
            <person name="Alves A."/>
        </authorList>
    </citation>
    <scope>NUCLEOTIDE SEQUENCE</scope>
    <source>
        <strain evidence="4">ATCC 34329</strain>
    </source>
</reference>
<dbReference type="PANTHER" id="PTHR33365:SF4">
    <property type="entry name" value="CYCLOCHLOROTINE BIOSYNTHESIS PROTEIN O"/>
    <property type="match status" value="1"/>
</dbReference>
<dbReference type="GO" id="GO:0043386">
    <property type="term" value="P:mycotoxin biosynthetic process"/>
    <property type="evidence" value="ECO:0007669"/>
    <property type="project" value="InterPro"/>
</dbReference>
<protein>
    <recommendedName>
        <fullName evidence="6">Cyclochlorotine biosynthesis protein O</fullName>
    </recommendedName>
</protein>
<dbReference type="EMBL" id="JAKWBI020000036">
    <property type="protein sequence ID" value="KAJ2905180.1"/>
    <property type="molecule type" value="Genomic_DNA"/>
</dbReference>
<sequence>MHFAVKMPKDSKMYHSVSLDDEEGQPLNAGGENQAMRFTSPREARLRNTINRVSHSQWVWIVHAVLLSMSAGLFAFSYCLSQGMIFRPSDLTLTRQISSWSPAEEAAKYETVRYNLTPIMNTEFTGYGPEVDKAWERISDDVGDQMMSAEEVEKMGLPLDSIKIKHPKTGVEGYRIGMEVFHQLHCLNLVRQAVYKDWYDSRGGDIGVEEDDLKGHLDHCIETLRMNLMCQSDIGVFTFKRYPELGDDDPWPIFSTLHVCRNYEGIRKWAMEKSVAFGNEH</sequence>
<keyword evidence="5" id="KW-1185">Reference proteome</keyword>
<gene>
    <name evidence="4" type="ORF">MKZ38_006086</name>
</gene>
<organism evidence="4 5">
    <name type="scientific">Zalerion maritima</name>
    <dbReference type="NCBI Taxonomy" id="339359"/>
    <lineage>
        <taxon>Eukaryota</taxon>
        <taxon>Fungi</taxon>
        <taxon>Dikarya</taxon>
        <taxon>Ascomycota</taxon>
        <taxon>Pezizomycotina</taxon>
        <taxon>Sordariomycetes</taxon>
        <taxon>Lulworthiomycetidae</taxon>
        <taxon>Lulworthiales</taxon>
        <taxon>Lulworthiaceae</taxon>
        <taxon>Zalerion</taxon>
    </lineage>
</organism>
<evidence type="ECO:0000313" key="4">
    <source>
        <dbReference type="EMBL" id="KAJ2905180.1"/>
    </source>
</evidence>
<accession>A0AAD5RXB1</accession>
<evidence type="ECO:0008006" key="6">
    <source>
        <dbReference type="Google" id="ProtNLM"/>
    </source>
</evidence>
<keyword evidence="3" id="KW-0472">Membrane</keyword>
<evidence type="ECO:0000256" key="1">
    <source>
        <dbReference type="ARBA" id="ARBA00004685"/>
    </source>
</evidence>
<proteinExistence type="inferred from homology"/>
<keyword evidence="3" id="KW-0812">Transmembrane</keyword>
<name>A0AAD5RXB1_9PEZI</name>
<comment type="similarity">
    <text evidence="2">Belongs to the ustYa family.</text>
</comment>
<comment type="caution">
    <text evidence="4">The sequence shown here is derived from an EMBL/GenBank/DDBJ whole genome shotgun (WGS) entry which is preliminary data.</text>
</comment>
<dbReference type="PANTHER" id="PTHR33365">
    <property type="entry name" value="YALI0B05434P"/>
    <property type="match status" value="1"/>
</dbReference>
<dbReference type="Pfam" id="PF11807">
    <property type="entry name" value="UstYa"/>
    <property type="match status" value="1"/>
</dbReference>
<dbReference type="Proteomes" id="UP001201980">
    <property type="component" value="Unassembled WGS sequence"/>
</dbReference>
<evidence type="ECO:0000256" key="2">
    <source>
        <dbReference type="ARBA" id="ARBA00035112"/>
    </source>
</evidence>